<dbReference type="Gene3D" id="1.20.1250.20">
    <property type="entry name" value="MFS general substrate transporter like domains"/>
    <property type="match status" value="1"/>
</dbReference>
<sequence length="386" mass="40160">MTPMPSDRAIWQLGLMQLLAWGLAFYLPGVYGPAMAAGLGWDARWVYGGFSLAMLTMGLVSPFSGAVIERLGGCRTLQLGLVLDALGCLGLAAAQSAPLFYLAWVTLGVGMRLSLYDAAFATLARLAGERSRAVMVRITLLGGLASAVFWPLGHWLLQVLGWRLGLVVYAGIALAGLLLLVPLPNVRGRLPSAELPPAVAGGSPRLAGVLFATGMALIGFLSAGLSAHLPALLAERGVPVGVAALWGIGQVCARLAELASGQRLSARQLNLLLGLGLPLSFALALASDGHLLLTAGFVFLYGALNGLVAVLRASLPLELFDRALYARLTGKLLAPSFLLSAAAPWCYALARESWGDRGLLGLCLLVSLGVTLAAVGLLGRRRPAPA</sequence>
<feature type="transmembrane region" description="Helical" evidence="4">
    <location>
        <begin position="206"/>
        <end position="225"/>
    </location>
</feature>
<evidence type="ECO:0008006" key="7">
    <source>
        <dbReference type="Google" id="ProtNLM"/>
    </source>
</evidence>
<feature type="transmembrane region" description="Helical" evidence="4">
    <location>
        <begin position="46"/>
        <end position="68"/>
    </location>
</feature>
<organism evidence="5 6">
    <name type="scientific">Pseudomonas oryzihabitans</name>
    <dbReference type="NCBI Taxonomy" id="47885"/>
    <lineage>
        <taxon>Bacteria</taxon>
        <taxon>Pseudomonadati</taxon>
        <taxon>Pseudomonadota</taxon>
        <taxon>Gammaproteobacteria</taxon>
        <taxon>Pseudomonadales</taxon>
        <taxon>Pseudomonadaceae</taxon>
        <taxon>Pseudomonas</taxon>
    </lineage>
</organism>
<dbReference type="OrthoDB" id="5966585at2"/>
<name>A0A0U4P407_9PSED</name>
<dbReference type="InterPro" id="IPR036259">
    <property type="entry name" value="MFS_trans_sf"/>
</dbReference>
<feature type="transmembrane region" description="Helical" evidence="4">
    <location>
        <begin position="268"/>
        <end position="286"/>
    </location>
</feature>
<dbReference type="PANTHER" id="PTHR11360:SF290">
    <property type="entry name" value="MONOCARBOXYLATE MFS PERMEASE"/>
    <property type="match status" value="1"/>
</dbReference>
<dbReference type="GO" id="GO:0022857">
    <property type="term" value="F:transmembrane transporter activity"/>
    <property type="evidence" value="ECO:0007669"/>
    <property type="project" value="InterPro"/>
</dbReference>
<gene>
    <name evidence="5" type="ORF">APT59_16035</name>
</gene>
<feature type="transmembrane region" description="Helical" evidence="4">
    <location>
        <begin position="292"/>
        <end position="311"/>
    </location>
</feature>
<dbReference type="InterPro" id="IPR050327">
    <property type="entry name" value="Proton-linked_MCT"/>
</dbReference>
<dbReference type="PANTHER" id="PTHR11360">
    <property type="entry name" value="MONOCARBOXYLATE TRANSPORTER"/>
    <property type="match status" value="1"/>
</dbReference>
<dbReference type="Pfam" id="PF07690">
    <property type="entry name" value="MFS_1"/>
    <property type="match status" value="1"/>
</dbReference>
<dbReference type="KEGG" id="por:APT59_16035"/>
<evidence type="ECO:0000256" key="2">
    <source>
        <dbReference type="ARBA" id="ARBA00022989"/>
    </source>
</evidence>
<dbReference type="Proteomes" id="UP000064137">
    <property type="component" value="Chromosome"/>
</dbReference>
<dbReference type="InterPro" id="IPR011701">
    <property type="entry name" value="MFS"/>
</dbReference>
<dbReference type="SUPFAM" id="SSF103473">
    <property type="entry name" value="MFS general substrate transporter"/>
    <property type="match status" value="1"/>
</dbReference>
<keyword evidence="2 4" id="KW-1133">Transmembrane helix</keyword>
<evidence type="ECO:0000313" key="5">
    <source>
        <dbReference type="EMBL" id="ALZ85633.1"/>
    </source>
</evidence>
<feature type="transmembrane region" description="Helical" evidence="4">
    <location>
        <begin position="164"/>
        <end position="186"/>
    </location>
</feature>
<keyword evidence="1 4" id="KW-0812">Transmembrane</keyword>
<accession>A0A0U4P407</accession>
<keyword evidence="3 4" id="KW-0472">Membrane</keyword>
<evidence type="ECO:0000256" key="1">
    <source>
        <dbReference type="ARBA" id="ARBA00022692"/>
    </source>
</evidence>
<dbReference type="AlphaFoldDB" id="A0A0U4P407"/>
<proteinExistence type="predicted"/>
<reference evidence="5 6" key="1">
    <citation type="submission" date="2016-01" db="EMBL/GenBank/DDBJ databases">
        <title>Annotation of Pseudomonas oryzihabitans USDA-ARS-USMARC-56511.</title>
        <authorList>
            <person name="Harhay G.P."/>
            <person name="Harhay D.M."/>
            <person name="Smith T.P.L."/>
            <person name="Bono J.L."/>
            <person name="Heaton M.P."/>
            <person name="Clawson M.L."/>
            <person name="Chitko-Mckown C.G."/>
            <person name="Capik S.F."/>
            <person name="DeDonder K.D."/>
            <person name="Apley M.D."/>
            <person name="Lubbers B.V."/>
            <person name="White B.J."/>
            <person name="Larson R.L."/>
        </authorList>
    </citation>
    <scope>NUCLEOTIDE SEQUENCE [LARGE SCALE GENOMIC DNA]</scope>
    <source>
        <strain evidence="5 6">USDA-ARS-USMARC-56511</strain>
    </source>
</reference>
<dbReference type="RefSeq" id="WP_059315765.1">
    <property type="nucleotide sequence ID" value="NZ_CP013987.1"/>
</dbReference>
<evidence type="ECO:0000256" key="4">
    <source>
        <dbReference type="SAM" id="Phobius"/>
    </source>
</evidence>
<feature type="transmembrane region" description="Helical" evidence="4">
    <location>
        <begin position="80"/>
        <end position="103"/>
    </location>
</feature>
<evidence type="ECO:0000256" key="3">
    <source>
        <dbReference type="ARBA" id="ARBA00023136"/>
    </source>
</evidence>
<feature type="transmembrane region" description="Helical" evidence="4">
    <location>
        <begin position="357"/>
        <end position="378"/>
    </location>
</feature>
<feature type="transmembrane region" description="Helical" evidence="4">
    <location>
        <begin position="134"/>
        <end position="152"/>
    </location>
</feature>
<dbReference type="EMBL" id="CP013987">
    <property type="protein sequence ID" value="ALZ85633.1"/>
    <property type="molecule type" value="Genomic_DNA"/>
</dbReference>
<protein>
    <recommendedName>
        <fullName evidence="7">MFS transporter</fullName>
    </recommendedName>
</protein>
<evidence type="ECO:0000313" key="6">
    <source>
        <dbReference type="Proteomes" id="UP000064137"/>
    </source>
</evidence>
<feature type="transmembrane region" description="Helical" evidence="4">
    <location>
        <begin position="332"/>
        <end position="351"/>
    </location>
</feature>